<dbReference type="RefSeq" id="XP_043040143.1">
    <property type="nucleotide sequence ID" value="XM_043179801.1"/>
</dbReference>
<evidence type="ECO:0000256" key="2">
    <source>
        <dbReference type="ARBA" id="ARBA00022989"/>
    </source>
</evidence>
<keyword evidence="4" id="KW-0187">Copper transport</keyword>
<dbReference type="PANTHER" id="PTHR12483">
    <property type="entry name" value="SOLUTE CARRIER FAMILY 31 COPPER TRANSPORTERS"/>
    <property type="match status" value="1"/>
</dbReference>
<gene>
    <name evidence="5" type="ORF">BT62DRAFT_131040</name>
</gene>
<reference evidence="5" key="1">
    <citation type="submission" date="2020-11" db="EMBL/GenBank/DDBJ databases">
        <title>Adaptations for nitrogen fixation in a non-lichenized fungal sporocarp promotes dispersal by wood-feeding termites.</title>
        <authorList>
            <consortium name="DOE Joint Genome Institute"/>
            <person name="Koch R.A."/>
            <person name="Yoon G."/>
            <person name="Arayal U."/>
            <person name="Lail K."/>
            <person name="Amirebrahimi M."/>
            <person name="Labutti K."/>
            <person name="Lipzen A."/>
            <person name="Riley R."/>
            <person name="Barry K."/>
            <person name="Henrissat B."/>
            <person name="Grigoriev I.V."/>
            <person name="Herr J.R."/>
            <person name="Aime M.C."/>
        </authorList>
    </citation>
    <scope>NUCLEOTIDE SEQUENCE</scope>
    <source>
        <strain evidence="5">MCA 3950</strain>
    </source>
</reference>
<evidence type="ECO:0000313" key="6">
    <source>
        <dbReference type="Proteomes" id="UP000812287"/>
    </source>
</evidence>
<dbReference type="EMBL" id="MU250534">
    <property type="protein sequence ID" value="KAG7446643.1"/>
    <property type="molecule type" value="Genomic_DNA"/>
</dbReference>
<dbReference type="GeneID" id="66102095"/>
<comment type="caution">
    <text evidence="5">The sequence shown here is derived from an EMBL/GenBank/DDBJ whole genome shotgun (WGS) entry which is preliminary data.</text>
</comment>
<keyword evidence="4" id="KW-0406">Ion transport</keyword>
<dbReference type="PANTHER" id="PTHR12483:SF115">
    <property type="entry name" value="COPPER TRANSPORT PROTEIN"/>
    <property type="match status" value="1"/>
</dbReference>
<dbReference type="GO" id="GO:0005375">
    <property type="term" value="F:copper ion transmembrane transporter activity"/>
    <property type="evidence" value="ECO:0007669"/>
    <property type="project" value="UniProtKB-UniRule"/>
</dbReference>
<sequence>MDHGDYSEGMALPRCSMNMLWNTQIEHTCIVFRSWHITTTTQFVLSCLAIVALGLFYEYLRAFQKTVDARIAASLSKDKRSRRSRSSSRASDFAEDSLLLSGRVLAKPLTGVAVPPLYRALRATLYGVTVFLSFFLMLVFMTYNVRCLLSPSFLTSSTLGIPYRCRRLGSCYRPLCFRRRIEPRLIRRGQGNGVSLIYDPFTCMNYKYLLSNAAYDLVHPCFCISSMQNHSKHNLECAERIDYNVPSPSSLLTDLGS</sequence>
<dbReference type="AlphaFoldDB" id="A0A9P8ASP9"/>
<name>A0A9P8ASP9_9AGAR</name>
<proteinExistence type="inferred from homology"/>
<evidence type="ECO:0000256" key="1">
    <source>
        <dbReference type="ARBA" id="ARBA00022692"/>
    </source>
</evidence>
<dbReference type="OrthoDB" id="161814at2759"/>
<dbReference type="GO" id="GO:0016020">
    <property type="term" value="C:membrane"/>
    <property type="evidence" value="ECO:0007669"/>
    <property type="project" value="UniProtKB-SubCell"/>
</dbReference>
<comment type="similarity">
    <text evidence="4">Belongs to the copper transporter (Ctr) (TC 1.A.56) family. SLC31A subfamily.</text>
</comment>
<dbReference type="InterPro" id="IPR007274">
    <property type="entry name" value="Cop_transporter"/>
</dbReference>
<keyword evidence="4" id="KW-0186">Copper</keyword>
<keyword evidence="3 4" id="KW-0472">Membrane</keyword>
<comment type="subcellular location">
    <subcellularLocation>
        <location evidence="4">Membrane</location>
        <topology evidence="4">Multi-pass membrane protein</topology>
    </subcellularLocation>
</comment>
<keyword evidence="6" id="KW-1185">Reference proteome</keyword>
<evidence type="ECO:0000256" key="4">
    <source>
        <dbReference type="RuleBase" id="RU367022"/>
    </source>
</evidence>
<evidence type="ECO:0000256" key="3">
    <source>
        <dbReference type="ARBA" id="ARBA00023136"/>
    </source>
</evidence>
<feature type="transmembrane region" description="Helical" evidence="4">
    <location>
        <begin position="43"/>
        <end position="60"/>
    </location>
</feature>
<organism evidence="5 6">
    <name type="scientific">Guyanagaster necrorhizus</name>
    <dbReference type="NCBI Taxonomy" id="856835"/>
    <lineage>
        <taxon>Eukaryota</taxon>
        <taxon>Fungi</taxon>
        <taxon>Dikarya</taxon>
        <taxon>Basidiomycota</taxon>
        <taxon>Agaricomycotina</taxon>
        <taxon>Agaricomycetes</taxon>
        <taxon>Agaricomycetidae</taxon>
        <taxon>Agaricales</taxon>
        <taxon>Marasmiineae</taxon>
        <taxon>Physalacriaceae</taxon>
        <taxon>Guyanagaster</taxon>
    </lineage>
</organism>
<keyword evidence="2 4" id="KW-1133">Transmembrane helix</keyword>
<feature type="transmembrane region" description="Helical" evidence="4">
    <location>
        <begin position="123"/>
        <end position="143"/>
    </location>
</feature>
<dbReference type="Proteomes" id="UP000812287">
    <property type="component" value="Unassembled WGS sequence"/>
</dbReference>
<evidence type="ECO:0000313" key="5">
    <source>
        <dbReference type="EMBL" id="KAG7446643.1"/>
    </source>
</evidence>
<accession>A0A9P8ASP9</accession>
<protein>
    <recommendedName>
        <fullName evidence="4">Copper transport protein</fullName>
    </recommendedName>
</protein>
<keyword evidence="1 4" id="KW-0812">Transmembrane</keyword>
<dbReference type="Pfam" id="PF04145">
    <property type="entry name" value="Ctr"/>
    <property type="match status" value="1"/>
</dbReference>
<keyword evidence="4" id="KW-0813">Transport</keyword>